<keyword evidence="2" id="KW-1185">Reference proteome</keyword>
<dbReference type="Gene3D" id="1.20.120.1630">
    <property type="match status" value="1"/>
</dbReference>
<dbReference type="Proteomes" id="UP000799536">
    <property type="component" value="Unassembled WGS sequence"/>
</dbReference>
<dbReference type="InterPro" id="IPR010721">
    <property type="entry name" value="UstE-like"/>
</dbReference>
<comment type="caution">
    <text evidence="1">The sequence shown here is derived from an EMBL/GenBank/DDBJ whole genome shotgun (WGS) entry which is preliminary data.</text>
</comment>
<protein>
    <recommendedName>
        <fullName evidence="3">Steroid 5-alpha reductase C-terminal domain-containing protein</fullName>
    </recommendedName>
</protein>
<dbReference type="Pfam" id="PF06966">
    <property type="entry name" value="DUF1295"/>
    <property type="match status" value="1"/>
</dbReference>
<dbReference type="PANTHER" id="PTHR32251">
    <property type="entry name" value="3-OXO-5-ALPHA-STEROID 4-DEHYDROGENASE"/>
    <property type="match status" value="1"/>
</dbReference>
<organism evidence="1 2">
    <name type="scientific">Delitschia confertaspora ATCC 74209</name>
    <dbReference type="NCBI Taxonomy" id="1513339"/>
    <lineage>
        <taxon>Eukaryota</taxon>
        <taxon>Fungi</taxon>
        <taxon>Dikarya</taxon>
        <taxon>Ascomycota</taxon>
        <taxon>Pezizomycotina</taxon>
        <taxon>Dothideomycetes</taxon>
        <taxon>Pleosporomycetidae</taxon>
        <taxon>Pleosporales</taxon>
        <taxon>Delitschiaceae</taxon>
        <taxon>Delitschia</taxon>
    </lineage>
</organism>
<accession>A0A9P4JSL4</accession>
<evidence type="ECO:0008006" key="3">
    <source>
        <dbReference type="Google" id="ProtNLM"/>
    </source>
</evidence>
<dbReference type="PANTHER" id="PTHR32251:SF15">
    <property type="entry name" value="3-OXO-5-ALPHA-STEROID 4-DEHYDROGENASE (DUF1295)"/>
    <property type="match status" value="1"/>
</dbReference>
<sequence length="275" mass="30014">MSGKTAAWVNDPRSEASKAQDLISRGDYSGSPVGRAVFFLVRSLDPFIQYSILAHGAGSAVLHRVGLHVLPSGPAAQTGIAAIDNLGLSPYRLILLGMAVGGVVKQNIWVTTIGVEPMPVRPAITIGFFNAFFDSLNSYLLITSTSAVLRNESDLTHAPIVLGSGLYLVGILTELISEVQRKRFKADPKNKGKPYTGGLWSFARHINYGGYTLWRAGAALAGGGWIWGAIVGTFIFHDFATRSVPILNEYCEVRYGEAWEKFKKQTQWRLIPLIY</sequence>
<name>A0A9P4JSL4_9PLEO</name>
<evidence type="ECO:0000313" key="1">
    <source>
        <dbReference type="EMBL" id="KAF2204415.1"/>
    </source>
</evidence>
<proteinExistence type="predicted"/>
<dbReference type="GO" id="GO:0016020">
    <property type="term" value="C:membrane"/>
    <property type="evidence" value="ECO:0007669"/>
    <property type="project" value="TreeGrafter"/>
</dbReference>
<dbReference type="EMBL" id="ML993876">
    <property type="protein sequence ID" value="KAF2204415.1"/>
    <property type="molecule type" value="Genomic_DNA"/>
</dbReference>
<dbReference type="OrthoDB" id="67965at2759"/>
<evidence type="ECO:0000313" key="2">
    <source>
        <dbReference type="Proteomes" id="UP000799536"/>
    </source>
</evidence>
<dbReference type="AlphaFoldDB" id="A0A9P4JSL4"/>
<gene>
    <name evidence="1" type="ORF">GQ43DRAFT_437927</name>
</gene>
<reference evidence="1" key="1">
    <citation type="journal article" date="2020" name="Stud. Mycol.">
        <title>101 Dothideomycetes genomes: a test case for predicting lifestyles and emergence of pathogens.</title>
        <authorList>
            <person name="Haridas S."/>
            <person name="Albert R."/>
            <person name="Binder M."/>
            <person name="Bloem J."/>
            <person name="Labutti K."/>
            <person name="Salamov A."/>
            <person name="Andreopoulos B."/>
            <person name="Baker S."/>
            <person name="Barry K."/>
            <person name="Bills G."/>
            <person name="Bluhm B."/>
            <person name="Cannon C."/>
            <person name="Castanera R."/>
            <person name="Culley D."/>
            <person name="Daum C."/>
            <person name="Ezra D."/>
            <person name="Gonzalez J."/>
            <person name="Henrissat B."/>
            <person name="Kuo A."/>
            <person name="Liang C."/>
            <person name="Lipzen A."/>
            <person name="Lutzoni F."/>
            <person name="Magnuson J."/>
            <person name="Mondo S."/>
            <person name="Nolan M."/>
            <person name="Ohm R."/>
            <person name="Pangilinan J."/>
            <person name="Park H.-J."/>
            <person name="Ramirez L."/>
            <person name="Alfaro M."/>
            <person name="Sun H."/>
            <person name="Tritt A."/>
            <person name="Yoshinaga Y."/>
            <person name="Zwiers L.-H."/>
            <person name="Turgeon B."/>
            <person name="Goodwin S."/>
            <person name="Spatafora J."/>
            <person name="Crous P."/>
            <person name="Grigoriev I."/>
        </authorList>
    </citation>
    <scope>NUCLEOTIDE SEQUENCE</scope>
    <source>
        <strain evidence="1">ATCC 74209</strain>
    </source>
</reference>